<comment type="catalytic activity">
    <reaction evidence="1">
        <text>alpha-D-glucose 6-phosphate = beta-D-glucose 6-phosphate</text>
        <dbReference type="Rhea" id="RHEA:16249"/>
        <dbReference type="ChEBI" id="CHEBI:58225"/>
        <dbReference type="ChEBI" id="CHEBI:58247"/>
        <dbReference type="EC" id="5.1.3.15"/>
    </reaction>
</comment>
<reference evidence="6 7" key="1">
    <citation type="submission" date="2016-03" db="EMBL/GenBank/DDBJ databases">
        <authorList>
            <person name="Ploux O."/>
        </authorList>
    </citation>
    <scope>NUCLEOTIDE SEQUENCE [LARGE SCALE GENOMIC DNA]</scope>
    <source>
        <strain evidence="6 7">R-45370</strain>
    </source>
</reference>
<dbReference type="AlphaFoldDB" id="A0A177N4B5"/>
<dbReference type="PIRSF" id="PIRSF016020">
    <property type="entry name" value="PHexose_mutarotase"/>
    <property type="match status" value="1"/>
</dbReference>
<keyword evidence="7" id="KW-1185">Reference proteome</keyword>
<dbReference type="CDD" id="cd09020">
    <property type="entry name" value="D-hex-6-P-epi_like"/>
    <property type="match status" value="1"/>
</dbReference>
<dbReference type="GO" id="GO:0047938">
    <property type="term" value="F:glucose-6-phosphate 1-epimerase activity"/>
    <property type="evidence" value="ECO:0007669"/>
    <property type="project" value="UniProtKB-UniRule"/>
</dbReference>
<evidence type="ECO:0000256" key="4">
    <source>
        <dbReference type="PIRNR" id="PIRNR016020"/>
    </source>
</evidence>
<dbReference type="SUPFAM" id="SSF74650">
    <property type="entry name" value="Galactose mutarotase-like"/>
    <property type="match status" value="1"/>
</dbReference>
<comment type="caution">
    <text evidence="6">The sequence shown here is derived from an EMBL/GenBank/DDBJ whole genome shotgun (WGS) entry which is preliminary data.</text>
</comment>
<dbReference type="InterPro" id="IPR014718">
    <property type="entry name" value="GH-type_carb-bd"/>
</dbReference>
<evidence type="ECO:0000313" key="7">
    <source>
        <dbReference type="Proteomes" id="UP000078476"/>
    </source>
</evidence>
<name>A0A177N4B5_9GAMM</name>
<dbReference type="Proteomes" id="UP000078476">
    <property type="component" value="Unassembled WGS sequence"/>
</dbReference>
<accession>A0A177N4B5</accession>
<dbReference type="InterPro" id="IPR011013">
    <property type="entry name" value="Gal_mutarotase_sf_dom"/>
</dbReference>
<proteinExistence type="inferred from homology"/>
<comment type="similarity">
    <text evidence="2 4">Belongs to the glucose-6-phosphate 1-epimerase family.</text>
</comment>
<organism evidence="6 7">
    <name type="scientific">Methylomonas lenta</name>
    <dbReference type="NCBI Taxonomy" id="980561"/>
    <lineage>
        <taxon>Bacteria</taxon>
        <taxon>Pseudomonadati</taxon>
        <taxon>Pseudomonadota</taxon>
        <taxon>Gammaproteobacteria</taxon>
        <taxon>Methylococcales</taxon>
        <taxon>Methylococcaceae</taxon>
        <taxon>Methylomonas</taxon>
    </lineage>
</organism>
<dbReference type="PANTHER" id="PTHR11122">
    <property type="entry name" value="APOSPORY-ASSOCIATED PROTEIN C-RELATED"/>
    <property type="match status" value="1"/>
</dbReference>
<evidence type="ECO:0000256" key="5">
    <source>
        <dbReference type="PIRSR" id="PIRSR016020-1"/>
    </source>
</evidence>
<evidence type="ECO:0000313" key="6">
    <source>
        <dbReference type="EMBL" id="OAI12685.1"/>
    </source>
</evidence>
<feature type="active site" evidence="5">
    <location>
        <position position="273"/>
    </location>
</feature>
<dbReference type="GO" id="GO:0005975">
    <property type="term" value="P:carbohydrate metabolic process"/>
    <property type="evidence" value="ECO:0007669"/>
    <property type="project" value="InterPro"/>
</dbReference>
<dbReference type="RefSeq" id="WP_066985099.1">
    <property type="nucleotide sequence ID" value="NZ_LUUI01000127.1"/>
</dbReference>
<feature type="active site" evidence="5">
    <location>
        <position position="170"/>
    </location>
</feature>
<dbReference type="STRING" id="980561.A1359_13440"/>
<dbReference type="Gene3D" id="2.70.98.10">
    <property type="match status" value="1"/>
</dbReference>
<dbReference type="OrthoDB" id="9790727at2"/>
<dbReference type="InterPro" id="IPR025532">
    <property type="entry name" value="G6P_1-epimerase"/>
</dbReference>
<protein>
    <recommendedName>
        <fullName evidence="4">Putative glucose-6-phosphate 1-epimerase</fullName>
        <ecNumber evidence="4">5.1.3.15</ecNumber>
    </recommendedName>
</protein>
<dbReference type="EC" id="5.1.3.15" evidence="4"/>
<evidence type="ECO:0000256" key="1">
    <source>
        <dbReference type="ARBA" id="ARBA00001096"/>
    </source>
</evidence>
<dbReference type="EMBL" id="LUUI01000127">
    <property type="protein sequence ID" value="OAI12685.1"/>
    <property type="molecule type" value="Genomic_DNA"/>
</dbReference>
<keyword evidence="3 4" id="KW-0413">Isomerase</keyword>
<dbReference type="Pfam" id="PF01263">
    <property type="entry name" value="Aldose_epim"/>
    <property type="match status" value="1"/>
</dbReference>
<dbReference type="GO" id="GO:0030246">
    <property type="term" value="F:carbohydrate binding"/>
    <property type="evidence" value="ECO:0007669"/>
    <property type="project" value="UniProtKB-UniRule"/>
</dbReference>
<gene>
    <name evidence="6" type="ORF">A1359_13440</name>
</gene>
<evidence type="ECO:0000256" key="3">
    <source>
        <dbReference type="ARBA" id="ARBA00023235"/>
    </source>
</evidence>
<sequence length="301" mass="33810">MEIQRLNSDFGIAGQLDIFPGQGGFPMIKISNGSAKALISVYGGQVLSFQPHDQVEDVLFLSQQSEYVAGKAIRGGIPVCWPWFGPDPKGLQRPNHGFVRNQFWQIANTEAINGAETKVSLMFNETFKQENTWRQPFMLMLDITIGTSLQLKLTTFNTGDKPFSITQAFHCYFRVGDIKRVKVFGLEDCDYFDKLDQGSQKTQHGAVTVSREVDQIYIDAVKKLQIVDPVLKRRIHISSPNTSTAVVWNPWSKTSMKMPDLANLDYQKFICVEAGNIAFDLIKIQPGSQFSLEANYSLLAD</sequence>
<evidence type="ECO:0000256" key="2">
    <source>
        <dbReference type="ARBA" id="ARBA00005866"/>
    </source>
</evidence>
<dbReference type="InterPro" id="IPR008183">
    <property type="entry name" value="Aldose_1/G6P_1-epimerase"/>
</dbReference>
<dbReference type="PANTHER" id="PTHR11122:SF13">
    <property type="entry name" value="GLUCOSE-6-PHOSPHATE 1-EPIMERASE"/>
    <property type="match status" value="1"/>
</dbReference>